<dbReference type="Gene3D" id="3.40.50.2000">
    <property type="entry name" value="Glycogen Phosphorylase B"/>
    <property type="match status" value="2"/>
</dbReference>
<proteinExistence type="predicted"/>
<reference evidence="4" key="1">
    <citation type="submission" date="2016-10" db="EMBL/GenBank/DDBJ databases">
        <authorList>
            <person name="Varghese N."/>
            <person name="Submissions S."/>
        </authorList>
    </citation>
    <scope>NUCLEOTIDE SEQUENCE [LARGE SCALE GENOMIC DNA]</scope>
    <source>
        <strain evidence="4">DSM 21424</strain>
    </source>
</reference>
<dbReference type="SUPFAM" id="SSF53756">
    <property type="entry name" value="UDP-Glycosyltransferase/glycogen phosphorylase"/>
    <property type="match status" value="1"/>
</dbReference>
<sequence length="422" mass="44121">MSPAPWLLDLTRLQSRAGRARTGIDRVERAWLAAALDRPGPVFGLLRSALGVLLLDRAGMARFAAAHDADAWGGIDRLSWLARRLDPARAAAESLSRSLSVARAPRALLGPMLRRHVPPGALYLNVGHAHLEPATLRAVRRAGLRVVVLVHDTLPLDLPWAARPGTPAPFDAKLRAVARHADRVIVTARATARDVERHLARHGRVPDIAVAPLGVSVARPDPAALPPGLDLSAPYMVALGTIEPRKNHALLLDVWAALGPAAPRLYICGARGWNNDAVFARLDAGVAGVTELPGLSDGAVAALLAGARALVFPSLAEGYGLPPLEAAAMGVPVLCADLPVCRELLGDAAVYLDPRDRYGWEAALRAAATRPPAQPGLAPPGWARHVALALAGLDAAGAEAAVEETGVNTGEGTGCSRGRDTG</sequence>
<dbReference type="OrthoDB" id="9790710at2"/>
<dbReference type="CDD" id="cd03809">
    <property type="entry name" value="GT4_MtfB-like"/>
    <property type="match status" value="1"/>
</dbReference>
<evidence type="ECO:0000256" key="1">
    <source>
        <dbReference type="ARBA" id="ARBA00022679"/>
    </source>
</evidence>
<feature type="region of interest" description="Disordered" evidence="2">
    <location>
        <begin position="402"/>
        <end position="422"/>
    </location>
</feature>
<name>A0A1G7ETB2_9RHOB</name>
<dbReference type="GO" id="GO:0016757">
    <property type="term" value="F:glycosyltransferase activity"/>
    <property type="evidence" value="ECO:0007669"/>
    <property type="project" value="TreeGrafter"/>
</dbReference>
<dbReference type="PANTHER" id="PTHR46401">
    <property type="entry name" value="GLYCOSYLTRANSFERASE WBBK-RELATED"/>
    <property type="match status" value="1"/>
</dbReference>
<dbReference type="EMBL" id="FNAT01000003">
    <property type="protein sequence ID" value="SDE66869.1"/>
    <property type="molecule type" value="Genomic_DNA"/>
</dbReference>
<accession>A0A1G7ETB2</accession>
<dbReference type="GO" id="GO:0009103">
    <property type="term" value="P:lipopolysaccharide biosynthetic process"/>
    <property type="evidence" value="ECO:0007669"/>
    <property type="project" value="TreeGrafter"/>
</dbReference>
<dbReference type="STRING" id="521013.SAMN04488567_2284"/>
<dbReference type="Pfam" id="PF13692">
    <property type="entry name" value="Glyco_trans_1_4"/>
    <property type="match status" value="1"/>
</dbReference>
<gene>
    <name evidence="3" type="ORF">SAMN04488567_2284</name>
</gene>
<evidence type="ECO:0000313" key="3">
    <source>
        <dbReference type="EMBL" id="SDE66869.1"/>
    </source>
</evidence>
<evidence type="ECO:0000313" key="4">
    <source>
        <dbReference type="Proteomes" id="UP000198922"/>
    </source>
</evidence>
<evidence type="ECO:0000256" key="2">
    <source>
        <dbReference type="SAM" id="MobiDB-lite"/>
    </source>
</evidence>
<organism evidence="3 4">
    <name type="scientific">Limimaricola pyoseonensis</name>
    <dbReference type="NCBI Taxonomy" id="521013"/>
    <lineage>
        <taxon>Bacteria</taxon>
        <taxon>Pseudomonadati</taxon>
        <taxon>Pseudomonadota</taxon>
        <taxon>Alphaproteobacteria</taxon>
        <taxon>Rhodobacterales</taxon>
        <taxon>Paracoccaceae</taxon>
        <taxon>Limimaricola</taxon>
    </lineage>
</organism>
<dbReference type="AlphaFoldDB" id="A0A1G7ETB2"/>
<dbReference type="Proteomes" id="UP000198922">
    <property type="component" value="Unassembled WGS sequence"/>
</dbReference>
<dbReference type="RefSeq" id="WP_090112047.1">
    <property type="nucleotide sequence ID" value="NZ_FNAT01000003.1"/>
</dbReference>
<dbReference type="PANTHER" id="PTHR46401:SF2">
    <property type="entry name" value="GLYCOSYLTRANSFERASE WBBK-RELATED"/>
    <property type="match status" value="1"/>
</dbReference>
<protein>
    <submittedName>
        <fullName evidence="3">Glycosyl transferases group 1</fullName>
    </submittedName>
</protein>
<keyword evidence="1 3" id="KW-0808">Transferase</keyword>
<keyword evidence="4" id="KW-1185">Reference proteome</keyword>